<evidence type="ECO:0000313" key="13">
    <source>
        <dbReference type="Proteomes" id="UP000095287"/>
    </source>
</evidence>
<keyword evidence="5" id="KW-1133">Transmembrane helix</keyword>
<evidence type="ECO:0000256" key="11">
    <source>
        <dbReference type="SAM" id="MobiDB-lite"/>
    </source>
</evidence>
<keyword evidence="9 10" id="KW-0456">Lyase</keyword>
<dbReference type="GO" id="GO:0005886">
    <property type="term" value="C:plasma membrane"/>
    <property type="evidence" value="ECO:0007669"/>
    <property type="project" value="TreeGrafter"/>
</dbReference>
<dbReference type="PANTHER" id="PTHR11920:SF494">
    <property type="entry name" value="ATRIAL NATRIURETIC PEPTIDE RECEPTOR 2"/>
    <property type="match status" value="1"/>
</dbReference>
<evidence type="ECO:0000256" key="1">
    <source>
        <dbReference type="ARBA" id="ARBA00001436"/>
    </source>
</evidence>
<evidence type="ECO:0000259" key="12">
    <source>
        <dbReference type="PROSITE" id="PS50125"/>
    </source>
</evidence>
<dbReference type="InterPro" id="IPR018297">
    <property type="entry name" value="A/G_cyclase_CS"/>
</dbReference>
<dbReference type="InterPro" id="IPR050401">
    <property type="entry name" value="Cyclic_nucleotide_synthase"/>
</dbReference>
<evidence type="ECO:0000256" key="2">
    <source>
        <dbReference type="ARBA" id="ARBA00004370"/>
    </source>
</evidence>
<dbReference type="InterPro" id="IPR001054">
    <property type="entry name" value="A/G_cyclase"/>
</dbReference>
<feature type="domain" description="Guanylate cyclase" evidence="12">
    <location>
        <begin position="1"/>
        <end position="109"/>
    </location>
</feature>
<dbReference type="CDD" id="cd07302">
    <property type="entry name" value="CHD"/>
    <property type="match status" value="1"/>
</dbReference>
<feature type="region of interest" description="Disordered" evidence="11">
    <location>
        <begin position="124"/>
        <end position="150"/>
    </location>
</feature>
<dbReference type="SMART" id="SM00044">
    <property type="entry name" value="CYCc"/>
    <property type="match status" value="1"/>
</dbReference>
<dbReference type="PROSITE" id="PS00452">
    <property type="entry name" value="GUANYLATE_CYCLASE_1"/>
    <property type="match status" value="1"/>
</dbReference>
<reference evidence="14" key="1">
    <citation type="submission" date="2016-11" db="UniProtKB">
        <authorList>
            <consortium name="WormBaseParasite"/>
        </authorList>
    </citation>
    <scope>IDENTIFICATION</scope>
</reference>
<dbReference type="GO" id="GO:0035556">
    <property type="term" value="P:intracellular signal transduction"/>
    <property type="evidence" value="ECO:0007669"/>
    <property type="project" value="InterPro"/>
</dbReference>
<comment type="subcellular location">
    <subcellularLocation>
        <location evidence="2">Membrane</location>
    </subcellularLocation>
</comment>
<dbReference type="GO" id="GO:0007168">
    <property type="term" value="P:receptor guanylyl cyclase signaling pathway"/>
    <property type="evidence" value="ECO:0007669"/>
    <property type="project" value="TreeGrafter"/>
</dbReference>
<organism evidence="13 14">
    <name type="scientific">Steinernema glaseri</name>
    <dbReference type="NCBI Taxonomy" id="37863"/>
    <lineage>
        <taxon>Eukaryota</taxon>
        <taxon>Metazoa</taxon>
        <taxon>Ecdysozoa</taxon>
        <taxon>Nematoda</taxon>
        <taxon>Chromadorea</taxon>
        <taxon>Rhabditida</taxon>
        <taxon>Tylenchina</taxon>
        <taxon>Panagrolaimomorpha</taxon>
        <taxon>Strongyloidoidea</taxon>
        <taxon>Steinernematidae</taxon>
        <taxon>Steinernema</taxon>
    </lineage>
</organism>
<comment type="similarity">
    <text evidence="10">Belongs to the adenylyl cyclase class-4/guanylyl cyclase family.</text>
</comment>
<proteinExistence type="inferred from homology"/>
<dbReference type="PANTHER" id="PTHR11920">
    <property type="entry name" value="GUANYLYL CYCLASE"/>
    <property type="match status" value="1"/>
</dbReference>
<dbReference type="GO" id="GO:0001653">
    <property type="term" value="F:peptide receptor activity"/>
    <property type="evidence" value="ECO:0007669"/>
    <property type="project" value="TreeGrafter"/>
</dbReference>
<comment type="catalytic activity">
    <reaction evidence="1">
        <text>GTP = 3',5'-cyclic GMP + diphosphate</text>
        <dbReference type="Rhea" id="RHEA:13665"/>
        <dbReference type="ChEBI" id="CHEBI:33019"/>
        <dbReference type="ChEBI" id="CHEBI:37565"/>
        <dbReference type="ChEBI" id="CHEBI:57746"/>
        <dbReference type="EC" id="4.6.1.2"/>
    </reaction>
</comment>
<dbReference type="Proteomes" id="UP000095287">
    <property type="component" value="Unplaced"/>
</dbReference>
<dbReference type="GO" id="GO:0000166">
    <property type="term" value="F:nucleotide binding"/>
    <property type="evidence" value="ECO:0007669"/>
    <property type="project" value="UniProtKB-KW"/>
</dbReference>
<evidence type="ECO:0000256" key="6">
    <source>
        <dbReference type="ARBA" id="ARBA00023136"/>
    </source>
</evidence>
<dbReference type="GO" id="GO:0004016">
    <property type="term" value="F:adenylate cyclase activity"/>
    <property type="evidence" value="ECO:0007669"/>
    <property type="project" value="TreeGrafter"/>
</dbReference>
<protein>
    <submittedName>
        <fullName evidence="14">Guanylate cyclase domain-containing protein</fullName>
    </submittedName>
</protein>
<feature type="region of interest" description="Disordered" evidence="11">
    <location>
        <begin position="208"/>
        <end position="228"/>
    </location>
</feature>
<dbReference type="InterPro" id="IPR029787">
    <property type="entry name" value="Nucleotide_cyclase"/>
</dbReference>
<evidence type="ECO:0000256" key="9">
    <source>
        <dbReference type="ARBA" id="ARBA00023239"/>
    </source>
</evidence>
<keyword evidence="8" id="KW-0325">Glycoprotein</keyword>
<keyword evidence="13" id="KW-1185">Reference proteome</keyword>
<dbReference type="PROSITE" id="PS50125">
    <property type="entry name" value="GUANYLATE_CYCLASE_2"/>
    <property type="match status" value="1"/>
</dbReference>
<evidence type="ECO:0000256" key="10">
    <source>
        <dbReference type="RuleBase" id="RU000405"/>
    </source>
</evidence>
<keyword evidence="6" id="KW-0472">Membrane</keyword>
<evidence type="ECO:0000313" key="14">
    <source>
        <dbReference type="WBParaSite" id="L893_g9195.t1"/>
    </source>
</evidence>
<dbReference type="Pfam" id="PF00211">
    <property type="entry name" value="Guanylate_cyc"/>
    <property type="match status" value="1"/>
</dbReference>
<evidence type="ECO:0000256" key="7">
    <source>
        <dbReference type="ARBA" id="ARBA00023170"/>
    </source>
</evidence>
<dbReference type="SUPFAM" id="SSF55073">
    <property type="entry name" value="Nucleotide cyclase"/>
    <property type="match status" value="1"/>
</dbReference>
<dbReference type="GO" id="GO:0004383">
    <property type="term" value="F:guanylate cyclase activity"/>
    <property type="evidence" value="ECO:0007669"/>
    <property type="project" value="UniProtKB-EC"/>
</dbReference>
<keyword evidence="7" id="KW-0675">Receptor</keyword>
<dbReference type="WBParaSite" id="L893_g9195.t1">
    <property type="protein sequence ID" value="L893_g9195.t1"/>
    <property type="gene ID" value="L893_g9195"/>
</dbReference>
<evidence type="ECO:0000256" key="3">
    <source>
        <dbReference type="ARBA" id="ARBA00022692"/>
    </source>
</evidence>
<accession>A0A1I8AU43</accession>
<keyword evidence="3" id="KW-0812">Transmembrane</keyword>
<evidence type="ECO:0000256" key="5">
    <source>
        <dbReference type="ARBA" id="ARBA00022989"/>
    </source>
</evidence>
<keyword evidence="4" id="KW-0547">Nucleotide-binding</keyword>
<dbReference type="AlphaFoldDB" id="A0A1I8AU43"/>
<evidence type="ECO:0000256" key="4">
    <source>
        <dbReference type="ARBA" id="ARBA00022741"/>
    </source>
</evidence>
<dbReference type="Gene3D" id="3.30.70.1230">
    <property type="entry name" value="Nucleotide cyclase"/>
    <property type="match status" value="1"/>
</dbReference>
<evidence type="ECO:0000256" key="8">
    <source>
        <dbReference type="ARBA" id="ARBA00023180"/>
    </source>
</evidence>
<name>A0A1I8AU43_9BILA</name>
<sequence>VVTLLNDLYLAFDGVVDHFKVYKVETIGDAYMVVSGLPDKRDDHASQIAQMSLALLHKVKNFTIRHRTNEQLKLRIGMHSGSVVAGVVGSKMPRYCLFGDTVNTSSRMESNGLRKWKHATHPRQLGYARDPVARPGLSPRAPRPGGDERQGAADDLLAERLQGPVHSGLRARVPVMPRIRVLRFWRSLPARVSTLFSDPLLFLSAEPSRSRADRAGTHPSSSGPSSPLERCSLLNSSKFFHLFESFQYCIAVLSVASVAHPPPSTVPRWSRP</sequence>